<accession>A0A8J3Q5D6</accession>
<comment type="caution">
    <text evidence="2">The sequence shown here is derived from an EMBL/GenBank/DDBJ whole genome shotgun (WGS) entry which is preliminary data.</text>
</comment>
<dbReference type="AlphaFoldDB" id="A0A8J3Q5D6"/>
<proteinExistence type="predicted"/>
<name>A0A8J3Q5D6_9ACTN</name>
<feature type="coiled-coil region" evidence="1">
    <location>
        <begin position="379"/>
        <end position="406"/>
    </location>
</feature>
<dbReference type="Pfam" id="PF03993">
    <property type="entry name" value="DUF349"/>
    <property type="match status" value="3"/>
</dbReference>
<gene>
    <name evidence="2" type="ORF">Rhe02_17910</name>
</gene>
<dbReference type="EMBL" id="BONY01000009">
    <property type="protein sequence ID" value="GIH03724.1"/>
    <property type="molecule type" value="Genomic_DNA"/>
</dbReference>
<organism evidence="2 3">
    <name type="scientific">Rhizocola hellebori</name>
    <dbReference type="NCBI Taxonomy" id="1392758"/>
    <lineage>
        <taxon>Bacteria</taxon>
        <taxon>Bacillati</taxon>
        <taxon>Actinomycetota</taxon>
        <taxon>Actinomycetes</taxon>
        <taxon>Micromonosporales</taxon>
        <taxon>Micromonosporaceae</taxon>
        <taxon>Rhizocola</taxon>
    </lineage>
</organism>
<keyword evidence="3" id="KW-1185">Reference proteome</keyword>
<evidence type="ECO:0000313" key="3">
    <source>
        <dbReference type="Proteomes" id="UP000612899"/>
    </source>
</evidence>
<reference evidence="2" key="1">
    <citation type="submission" date="2021-01" db="EMBL/GenBank/DDBJ databases">
        <title>Whole genome shotgun sequence of Rhizocola hellebori NBRC 109834.</title>
        <authorList>
            <person name="Komaki H."/>
            <person name="Tamura T."/>
        </authorList>
    </citation>
    <scope>NUCLEOTIDE SEQUENCE</scope>
    <source>
        <strain evidence="2">NBRC 109834</strain>
    </source>
</reference>
<dbReference type="Proteomes" id="UP000612899">
    <property type="component" value="Unassembled WGS sequence"/>
</dbReference>
<dbReference type="InterPro" id="IPR007139">
    <property type="entry name" value="DUF349"/>
</dbReference>
<dbReference type="RefSeq" id="WP_203907635.1">
    <property type="nucleotide sequence ID" value="NZ_BONY01000009.1"/>
</dbReference>
<evidence type="ECO:0000256" key="1">
    <source>
        <dbReference type="SAM" id="Coils"/>
    </source>
</evidence>
<evidence type="ECO:0008006" key="4">
    <source>
        <dbReference type="Google" id="ProtNLM"/>
    </source>
</evidence>
<sequence length="411" mass="47404">MESRASQAEQAWAHKAALIAEVKSLTAMLSTDFQTASERMLAVQEQWAAIGRSGSDAVEDELWKQFRAAHQGFYAAGNTPKAQGRSQAETRQQKLRIVDEAERISHSVEWVSTELVFQRLDEEWRKTRPLGSAEEAQLVERLKQAWGRFARARAAHFADQRRKTEEALHAKESLVHEAAALIKSTDLNEVKQKFSELETRWKSATAVPPLDEQRLWTSMQQTQAQVIAAIEQELQRREEERRRREEEKRAIYQHKETLIKQTLDLLHSPDFQTAEEGLQQLVTAWNSSGYAGQEHEQGLYERFTQAAGQVYQAIEDAAEESRREAARRLVDEMYDLRDEADELDHRIYEAKVRLSDMMARQESSRNDPWELTESRAEAIEAESKLIDALRDRLEETMDDIAELETRLRNVG</sequence>
<evidence type="ECO:0000313" key="2">
    <source>
        <dbReference type="EMBL" id="GIH03724.1"/>
    </source>
</evidence>
<protein>
    <recommendedName>
        <fullName evidence="4">DUF349 domain-containing protein</fullName>
    </recommendedName>
</protein>
<keyword evidence="1" id="KW-0175">Coiled coil</keyword>